<evidence type="ECO:0000256" key="7">
    <source>
        <dbReference type="RuleBase" id="RU000682"/>
    </source>
</evidence>
<dbReference type="InterPro" id="IPR009057">
    <property type="entry name" value="Homeodomain-like_sf"/>
</dbReference>
<proteinExistence type="evidence at transcript level"/>
<evidence type="ECO:0000259" key="9">
    <source>
        <dbReference type="PROSITE" id="PS50071"/>
    </source>
</evidence>
<accession>A0A0K1R0A8</accession>
<dbReference type="PRINTS" id="PR00031">
    <property type="entry name" value="HTHREPRESSR"/>
</dbReference>
<dbReference type="InterPro" id="IPR017970">
    <property type="entry name" value="Homeobox_CS"/>
</dbReference>
<keyword evidence="4 6" id="KW-0371">Homeobox</keyword>
<evidence type="ECO:0000256" key="4">
    <source>
        <dbReference type="ARBA" id="ARBA00023155"/>
    </source>
</evidence>
<dbReference type="CDD" id="cd00086">
    <property type="entry name" value="homeodomain"/>
    <property type="match status" value="1"/>
</dbReference>
<evidence type="ECO:0000256" key="3">
    <source>
        <dbReference type="ARBA" id="ARBA00023125"/>
    </source>
</evidence>
<dbReference type="EMBL" id="KX365078">
    <property type="protein sequence ID" value="APD15641.1"/>
    <property type="molecule type" value="mRNA"/>
</dbReference>
<organism evidence="10">
    <name type="scientific">Acanthochitona crinita</name>
    <name type="common">Chiton</name>
    <dbReference type="NCBI Taxonomy" id="126420"/>
    <lineage>
        <taxon>Eukaryota</taxon>
        <taxon>Metazoa</taxon>
        <taxon>Spiralia</taxon>
        <taxon>Lophotrochozoa</taxon>
        <taxon>Mollusca</taxon>
        <taxon>Polyplacophora</taxon>
        <taxon>Neoloricata</taxon>
        <taxon>Chitonida</taxon>
        <taxon>Acanthochitonina</taxon>
        <taxon>Acanthochitonidae</taxon>
        <taxon>Acanthochitona</taxon>
    </lineage>
</organism>
<dbReference type="AlphaFoldDB" id="A0A0K1R0A8"/>
<feature type="compositionally biased region" description="Low complexity" evidence="8">
    <location>
        <begin position="236"/>
        <end position="264"/>
    </location>
</feature>
<name>A0A0K1R0A8_ACACN</name>
<dbReference type="PROSITE" id="PS00027">
    <property type="entry name" value="HOMEOBOX_1"/>
    <property type="match status" value="1"/>
</dbReference>
<evidence type="ECO:0000256" key="2">
    <source>
        <dbReference type="ARBA" id="ARBA00022473"/>
    </source>
</evidence>
<keyword evidence="3 6" id="KW-0238">DNA-binding</keyword>
<dbReference type="GO" id="GO:0005634">
    <property type="term" value="C:nucleus"/>
    <property type="evidence" value="ECO:0007669"/>
    <property type="project" value="UniProtKB-SubCell"/>
</dbReference>
<keyword evidence="5 6" id="KW-0539">Nucleus</keyword>
<feature type="domain" description="Homeobox" evidence="9">
    <location>
        <begin position="315"/>
        <end position="375"/>
    </location>
</feature>
<dbReference type="PANTHER" id="PTHR45946">
    <property type="entry name" value="HOMEOBOX PROTEIN ROUGH-RELATED"/>
    <property type="match status" value="1"/>
</dbReference>
<dbReference type="FunFam" id="1.10.10.60:FF:000113">
    <property type="entry name" value="homeobox protein Hox-B1"/>
    <property type="match status" value="1"/>
</dbReference>
<dbReference type="SUPFAM" id="SSF46689">
    <property type="entry name" value="Homeodomain-like"/>
    <property type="match status" value="1"/>
</dbReference>
<evidence type="ECO:0000256" key="5">
    <source>
        <dbReference type="ARBA" id="ARBA00023242"/>
    </source>
</evidence>
<dbReference type="InterPro" id="IPR020479">
    <property type="entry name" value="HD_metazoa"/>
</dbReference>
<evidence type="ECO:0000256" key="6">
    <source>
        <dbReference type="PROSITE-ProRule" id="PRU00108"/>
    </source>
</evidence>
<evidence type="ECO:0000313" key="10">
    <source>
        <dbReference type="EMBL" id="AKV16302.1"/>
    </source>
</evidence>
<reference evidence="11" key="2">
    <citation type="journal article" date="2016" name="BMC Genomics">
        <title>Comparative transcriptomics enlarges the toolkit of known developmental genes in mollusks.</title>
        <authorList>
            <person name="De Oliveira A.L."/>
            <person name="Wollesen T."/>
            <person name="Kristof A."/>
            <person name="Scherholz M."/>
            <person name="Redl E."/>
            <person name="Todt C."/>
            <person name="Bleidorn C."/>
            <person name="Wanninger A."/>
        </authorList>
    </citation>
    <scope>NUCLEOTIDE SEQUENCE</scope>
</reference>
<feature type="region of interest" description="Disordered" evidence="8">
    <location>
        <begin position="225"/>
        <end position="292"/>
    </location>
</feature>
<evidence type="ECO:0000256" key="1">
    <source>
        <dbReference type="ARBA" id="ARBA00004123"/>
    </source>
</evidence>
<dbReference type="GO" id="GO:0000981">
    <property type="term" value="F:DNA-binding transcription factor activity, RNA polymerase II-specific"/>
    <property type="evidence" value="ECO:0007669"/>
    <property type="project" value="InterPro"/>
</dbReference>
<dbReference type="InterPro" id="IPR046327">
    <property type="entry name" value="HXA1/B1/D1"/>
</dbReference>
<dbReference type="InterPro" id="IPR000047">
    <property type="entry name" value="HTH_motif"/>
</dbReference>
<comment type="subcellular location">
    <subcellularLocation>
        <location evidence="1 6 7">Nucleus</location>
    </subcellularLocation>
</comment>
<dbReference type="PRINTS" id="PR00024">
    <property type="entry name" value="HOMEOBOX"/>
</dbReference>
<dbReference type="Gene3D" id="1.10.10.60">
    <property type="entry name" value="Homeodomain-like"/>
    <property type="match status" value="1"/>
</dbReference>
<dbReference type="InterPro" id="IPR001356">
    <property type="entry name" value="HD"/>
</dbReference>
<dbReference type="SMART" id="SM00389">
    <property type="entry name" value="HOX"/>
    <property type="match status" value="1"/>
</dbReference>
<reference evidence="11" key="3">
    <citation type="submission" date="2016-06" db="EMBL/GenBank/DDBJ databases">
        <authorList>
            <person name="Kjaerup R.B."/>
            <person name="Dalgaard T.S."/>
            <person name="Juul-Madsen H.R."/>
        </authorList>
    </citation>
    <scope>NUCLEOTIDE SEQUENCE</scope>
</reference>
<dbReference type="GO" id="GO:0000978">
    <property type="term" value="F:RNA polymerase II cis-regulatory region sequence-specific DNA binding"/>
    <property type="evidence" value="ECO:0007669"/>
    <property type="project" value="TreeGrafter"/>
</dbReference>
<reference evidence="10" key="1">
    <citation type="journal article" date="2015" name="BMC Evol. Biol.">
        <title>Unexpected co-linearity of Hox gene expression in an aculiferan mollusk.</title>
        <authorList>
            <person name="Fritsch M."/>
            <person name="Wollesen T."/>
            <person name="de Oliveira A.L."/>
            <person name="Wanninger A."/>
        </authorList>
    </citation>
    <scope>NUCLEOTIDE SEQUENCE</scope>
</reference>
<evidence type="ECO:0000313" key="11">
    <source>
        <dbReference type="EMBL" id="APD15641.1"/>
    </source>
</evidence>
<dbReference type="Pfam" id="PF00046">
    <property type="entry name" value="Homeodomain"/>
    <property type="match status" value="1"/>
</dbReference>
<feature type="DNA-binding region" description="Homeobox" evidence="6">
    <location>
        <begin position="317"/>
        <end position="376"/>
    </location>
</feature>
<dbReference type="PANTHER" id="PTHR45946:SF4">
    <property type="entry name" value="HOMEOBOX PROTEIN ROUGH-RELATED"/>
    <property type="match status" value="1"/>
</dbReference>
<dbReference type="EMBL" id="KR190463">
    <property type="protein sequence ID" value="AKV16302.1"/>
    <property type="molecule type" value="mRNA"/>
</dbReference>
<sequence length="402" mass="43177">MNTDSDYTLCNLDSHTYTNSFSGNSDIPVTIYGYSGINGRHNIEPAHVHSGLAYGAEAFHGLSGPVGELGLGGVDTLRYPGHHLHPQHHPSHPLQHHNSSVITRLGRGDGYSLAGSNGPPPAHLPSPPLDFSSCGVSNGNGMCSELTVSCGDGPDLRVYGRRPHIATCEPAGPTAGTVPVLPPHGQDIITPITSYQNQGGVPQSISSCPNHCNNANITRCSSSPYTSMAPHHQTAPNSMVSSPVNSPQHVNNNNNHINNNNNNNGGALGSPGKVSHSGGTSPDEAYGPSTKPYKWMQIKRAPTKPGKGEYTYTAPQPNMGRTNFTNKQLTELEKEFHYNKYLTRARRIEIAASLGLNETQVKIWFQNRRMKQKKRMKEAQGTSGLGENGCAFPADLDRLAVQ</sequence>
<gene>
    <name evidence="10" type="primary">Hox1</name>
</gene>
<protein>
    <submittedName>
        <fullName evidence="11">Homeobox hox 1</fullName>
    </submittedName>
    <submittedName>
        <fullName evidence="10">Homeobox protein HOX1</fullName>
    </submittedName>
</protein>
<evidence type="ECO:0000256" key="8">
    <source>
        <dbReference type="SAM" id="MobiDB-lite"/>
    </source>
</evidence>
<dbReference type="PROSITE" id="PS50071">
    <property type="entry name" value="HOMEOBOX_2"/>
    <property type="match status" value="1"/>
</dbReference>
<keyword evidence="2" id="KW-0217">Developmental protein</keyword>